<dbReference type="SUPFAM" id="SSF54593">
    <property type="entry name" value="Glyoxalase/Bleomycin resistance protein/Dihydroxybiphenyl dioxygenase"/>
    <property type="match status" value="1"/>
</dbReference>
<protein>
    <submittedName>
        <fullName evidence="2">VOC family protein</fullName>
    </submittedName>
</protein>
<gene>
    <name evidence="2" type="ORF">D7X32_11960</name>
</gene>
<comment type="caution">
    <text evidence="2">The sequence shown here is derived from an EMBL/GenBank/DDBJ whole genome shotgun (WGS) entry which is preliminary data.</text>
</comment>
<feature type="domain" description="VOC" evidence="1">
    <location>
        <begin position="1"/>
        <end position="118"/>
    </location>
</feature>
<proteinExistence type="predicted"/>
<dbReference type="OrthoDB" id="9800438at2"/>
<dbReference type="InterPro" id="IPR029068">
    <property type="entry name" value="Glyas_Bleomycin-R_OHBP_Dase"/>
</dbReference>
<dbReference type="Proteomes" id="UP000268313">
    <property type="component" value="Unassembled WGS sequence"/>
</dbReference>
<dbReference type="CDD" id="cd07262">
    <property type="entry name" value="VOC_like"/>
    <property type="match status" value="1"/>
</dbReference>
<dbReference type="RefSeq" id="WP_120602654.1">
    <property type="nucleotide sequence ID" value="NZ_JABFJX010000198.1"/>
</dbReference>
<dbReference type="PANTHER" id="PTHR35006:SF2">
    <property type="entry name" value="GLYOXALASE FAMILY PROTEIN (AFU_ORTHOLOGUE AFUA_5G14830)"/>
    <property type="match status" value="1"/>
</dbReference>
<organism evidence="2 3">
    <name type="scientific">Corallococcus carmarthensis</name>
    <dbReference type="NCBI Taxonomy" id="2316728"/>
    <lineage>
        <taxon>Bacteria</taxon>
        <taxon>Pseudomonadati</taxon>
        <taxon>Myxococcota</taxon>
        <taxon>Myxococcia</taxon>
        <taxon>Myxococcales</taxon>
        <taxon>Cystobacterineae</taxon>
        <taxon>Myxococcaceae</taxon>
        <taxon>Corallococcus</taxon>
    </lineage>
</organism>
<reference evidence="3" key="1">
    <citation type="submission" date="2018-09" db="EMBL/GenBank/DDBJ databases">
        <authorList>
            <person name="Livingstone P.G."/>
            <person name="Whitworth D.E."/>
        </authorList>
    </citation>
    <scope>NUCLEOTIDE SEQUENCE [LARGE SCALE GENOMIC DNA]</scope>
    <source>
        <strain evidence="3">CA043D</strain>
    </source>
</reference>
<dbReference type="Gene3D" id="3.10.180.10">
    <property type="entry name" value="2,3-Dihydroxybiphenyl 1,2-Dioxygenase, domain 1"/>
    <property type="match status" value="1"/>
</dbReference>
<dbReference type="AlphaFoldDB" id="A0A3A8K7J4"/>
<dbReference type="PANTHER" id="PTHR35006">
    <property type="entry name" value="GLYOXALASE FAMILY PROTEIN (AFU_ORTHOLOGUE AFUA_5G14830)"/>
    <property type="match status" value="1"/>
</dbReference>
<evidence type="ECO:0000259" key="1">
    <source>
        <dbReference type="PROSITE" id="PS51819"/>
    </source>
</evidence>
<evidence type="ECO:0000313" key="3">
    <source>
        <dbReference type="Proteomes" id="UP000268313"/>
    </source>
</evidence>
<dbReference type="InterPro" id="IPR004360">
    <property type="entry name" value="Glyas_Fos-R_dOase_dom"/>
</dbReference>
<accession>A0A3A8K7J4</accession>
<keyword evidence="3" id="KW-1185">Reference proteome</keyword>
<dbReference type="PROSITE" id="PS51819">
    <property type="entry name" value="VOC"/>
    <property type="match status" value="1"/>
</dbReference>
<dbReference type="Pfam" id="PF00903">
    <property type="entry name" value="Glyoxalase"/>
    <property type="match status" value="1"/>
</dbReference>
<evidence type="ECO:0000313" key="2">
    <source>
        <dbReference type="EMBL" id="RKH04123.1"/>
    </source>
</evidence>
<name>A0A3A8K7J4_9BACT</name>
<dbReference type="InterPro" id="IPR037523">
    <property type="entry name" value="VOC_core"/>
</dbReference>
<sequence length="119" mass="12755">MFDHLGLRVKDLPRSIRFYQAVLAPLGYVLCHQDAASAGFGPKEQPALWLYSSSDARSTGHVAFRASERGAVDRFHAAGVATGGNDHGAPGIRADYADNYYAAFVLDPDGNNVEAVCLT</sequence>
<dbReference type="EMBL" id="RAWE01000032">
    <property type="protein sequence ID" value="RKH04123.1"/>
    <property type="molecule type" value="Genomic_DNA"/>
</dbReference>